<dbReference type="eggNOG" id="COG1266">
    <property type="taxonomic scope" value="Bacteria"/>
</dbReference>
<feature type="domain" description="CAAX prenyl protease 2/Lysostaphin resistance protein A-like" evidence="2">
    <location>
        <begin position="105"/>
        <end position="195"/>
    </location>
</feature>
<sequence length="212" mass="24527">MNNAQYRWLELFCIFILLPVAGLLMREYLHNWLIPALITLTAVCCFILLTDPHFKRFRITSMGQFSAVRKRIATFFLTGALFSGVLYGILNQENWFSYPLQSPLSWLMLLVLYPLLSVLPQELIFRTYFFHRYKPIIPSKTWRIWLSAGVFSLAHMVYGNWVAIVLSFCGGLLFSYTYAHSRSTIVCVLEHSLWGLWMFTLGLGSYLDSGAI</sequence>
<feature type="transmembrane region" description="Helical" evidence="1">
    <location>
        <begin position="32"/>
        <end position="51"/>
    </location>
</feature>
<keyword evidence="4" id="KW-1185">Reference proteome</keyword>
<feature type="transmembrane region" description="Helical" evidence="1">
    <location>
        <begin position="7"/>
        <end position="26"/>
    </location>
</feature>
<dbReference type="Pfam" id="PF02517">
    <property type="entry name" value="Rce1-like"/>
    <property type="match status" value="1"/>
</dbReference>
<feature type="transmembrane region" description="Helical" evidence="1">
    <location>
        <begin position="146"/>
        <end position="179"/>
    </location>
</feature>
<dbReference type="Proteomes" id="UP000033664">
    <property type="component" value="Unassembled WGS sequence"/>
</dbReference>
<dbReference type="RefSeq" id="WP_045978401.1">
    <property type="nucleotide sequence ID" value="NZ_JXXY01000002.1"/>
</dbReference>
<organism evidence="3 4">
    <name type="scientific">Pseudoalteromonas ruthenica</name>
    <dbReference type="NCBI Taxonomy" id="151081"/>
    <lineage>
        <taxon>Bacteria</taxon>
        <taxon>Pseudomonadati</taxon>
        <taxon>Pseudomonadota</taxon>
        <taxon>Gammaproteobacteria</taxon>
        <taxon>Alteromonadales</taxon>
        <taxon>Pseudoalteromonadaceae</taxon>
        <taxon>Pseudoalteromonas</taxon>
    </lineage>
</organism>
<dbReference type="GO" id="GO:0004175">
    <property type="term" value="F:endopeptidase activity"/>
    <property type="evidence" value="ECO:0007669"/>
    <property type="project" value="UniProtKB-ARBA"/>
</dbReference>
<dbReference type="GO" id="GO:0080120">
    <property type="term" value="P:CAAX-box protein maturation"/>
    <property type="evidence" value="ECO:0007669"/>
    <property type="project" value="UniProtKB-ARBA"/>
</dbReference>
<dbReference type="PATRIC" id="fig|151081.8.peg.520"/>
<dbReference type="OrthoDB" id="9805801at2"/>
<evidence type="ECO:0000313" key="3">
    <source>
        <dbReference type="EMBL" id="KJY99656.1"/>
    </source>
</evidence>
<dbReference type="InterPro" id="IPR003675">
    <property type="entry name" value="Rce1/LyrA-like_dom"/>
</dbReference>
<feature type="transmembrane region" description="Helical" evidence="1">
    <location>
        <begin position="72"/>
        <end position="90"/>
    </location>
</feature>
<protein>
    <submittedName>
        <fullName evidence="3">Intracellular septation protein</fullName>
    </submittedName>
</protein>
<proteinExistence type="predicted"/>
<evidence type="ECO:0000259" key="2">
    <source>
        <dbReference type="Pfam" id="PF02517"/>
    </source>
</evidence>
<dbReference type="AlphaFoldDB" id="A0A0F4PZD6"/>
<gene>
    <name evidence="3" type="ORF">TW72_08350</name>
</gene>
<dbReference type="GeneID" id="58228499"/>
<name>A0A0F4PZD6_9GAMM</name>
<evidence type="ECO:0000313" key="4">
    <source>
        <dbReference type="Proteomes" id="UP000033664"/>
    </source>
</evidence>
<comment type="caution">
    <text evidence="3">The sequence shown here is derived from an EMBL/GenBank/DDBJ whole genome shotgun (WGS) entry which is preliminary data.</text>
</comment>
<evidence type="ECO:0000256" key="1">
    <source>
        <dbReference type="SAM" id="Phobius"/>
    </source>
</evidence>
<feature type="transmembrane region" description="Helical" evidence="1">
    <location>
        <begin position="105"/>
        <end position="125"/>
    </location>
</feature>
<keyword evidence="1" id="KW-0812">Transmembrane</keyword>
<reference evidence="3 4" key="1">
    <citation type="journal article" date="2015" name="BMC Genomics">
        <title>Genome mining reveals unlocked bioactive potential of marine Gram-negative bacteria.</title>
        <authorList>
            <person name="Machado H."/>
            <person name="Sonnenschein E.C."/>
            <person name="Melchiorsen J."/>
            <person name="Gram L."/>
        </authorList>
    </citation>
    <scope>NUCLEOTIDE SEQUENCE [LARGE SCALE GENOMIC DNA]</scope>
    <source>
        <strain evidence="3 4">S3137</strain>
    </source>
</reference>
<keyword evidence="1" id="KW-1133">Transmembrane helix</keyword>
<dbReference type="EMBL" id="JXXZ01000007">
    <property type="protein sequence ID" value="KJY99656.1"/>
    <property type="molecule type" value="Genomic_DNA"/>
</dbReference>
<keyword evidence="1" id="KW-0472">Membrane</keyword>
<accession>A0A0F4PZD6</accession>